<gene>
    <name evidence="1" type="ORF">K737_300099</name>
</gene>
<protein>
    <submittedName>
        <fullName evidence="1">Uncharacterized protein</fullName>
    </submittedName>
</protein>
<evidence type="ECO:0000313" key="2">
    <source>
        <dbReference type="Proteomes" id="UP000026922"/>
    </source>
</evidence>
<comment type="caution">
    <text evidence="1">The sequence shown here is derived from an EMBL/GenBank/DDBJ whole genome shotgun (WGS) entry which is preliminary data.</text>
</comment>
<dbReference type="AlphaFoldDB" id="A0A061JIM7"/>
<proteinExistence type="predicted"/>
<accession>A0A061JIM7</accession>
<evidence type="ECO:0000313" key="1">
    <source>
        <dbReference type="EMBL" id="ETZ05463.1"/>
    </source>
</evidence>
<dbReference type="EMBL" id="ARPM03000043">
    <property type="protein sequence ID" value="ETZ05463.1"/>
    <property type="molecule type" value="Genomic_DNA"/>
</dbReference>
<reference evidence="1 2" key="1">
    <citation type="journal article" date="2013" name="Genome Announc.">
        <title>Draft Genome Sequence of Holospora undulata Strain HU1, a Micronucleus-Specific Symbiont of the Ciliate Paramecium caudatum.</title>
        <authorList>
            <person name="Dohra H."/>
            <person name="Suzuki H."/>
            <person name="Suzuki T."/>
            <person name="Tanaka K."/>
            <person name="Fujishima M."/>
        </authorList>
    </citation>
    <scope>NUCLEOTIDE SEQUENCE [LARGE SCALE GENOMIC DNA]</scope>
    <source>
        <strain evidence="1 2">HU1</strain>
    </source>
</reference>
<sequence>MVSSGGSVSKLNISQTEELIAHLESHHVYKSE</sequence>
<dbReference type="Proteomes" id="UP000026922">
    <property type="component" value="Unassembled WGS sequence"/>
</dbReference>
<keyword evidence="2" id="KW-1185">Reference proteome</keyword>
<organism evidence="1 2">
    <name type="scientific">Holospora undulata HU1</name>
    <dbReference type="NCBI Taxonomy" id="1321371"/>
    <lineage>
        <taxon>Bacteria</taxon>
        <taxon>Pseudomonadati</taxon>
        <taxon>Pseudomonadota</taxon>
        <taxon>Alphaproteobacteria</taxon>
        <taxon>Holosporales</taxon>
        <taxon>Holosporaceae</taxon>
        <taxon>Holospora</taxon>
    </lineage>
</organism>
<name>A0A061JIM7_9PROT</name>